<proteinExistence type="predicted"/>
<sequence>MAIHRRHGLLVLVAGLHLAMLACWRVTAPRTQPLGQQREGELVFLTQVAARQPKEAAQNVSAAARPPRRKVSPQPVPVVPSAPPSASTPPPAAEAPEPAIPDPFAQPAPVVESVLERSRHAAIGIDRQLRKESKNDNDRVLVHESKLSQDMALAYKGSGAFSMTETVLPNGDSLARVTTPLGSYCMLKRGNRDHAGLNAVNNAGKTLIVRCPK</sequence>
<accession>A0A6L6QQU3</accession>
<keyword evidence="3" id="KW-1185">Reference proteome</keyword>
<protein>
    <submittedName>
        <fullName evidence="2">Uncharacterized protein</fullName>
    </submittedName>
</protein>
<dbReference type="RefSeq" id="WP_155456825.1">
    <property type="nucleotide sequence ID" value="NZ_WNKX01000029.1"/>
</dbReference>
<dbReference type="OrthoDB" id="8776403at2"/>
<dbReference type="EMBL" id="WNKX01000029">
    <property type="protein sequence ID" value="MTW13913.1"/>
    <property type="molecule type" value="Genomic_DNA"/>
</dbReference>
<dbReference type="PROSITE" id="PS51257">
    <property type="entry name" value="PROKAR_LIPOPROTEIN"/>
    <property type="match status" value="1"/>
</dbReference>
<evidence type="ECO:0000313" key="2">
    <source>
        <dbReference type="EMBL" id="MTW13913.1"/>
    </source>
</evidence>
<organism evidence="2 3">
    <name type="scientific">Massilia eburnea</name>
    <dbReference type="NCBI Taxonomy" id="1776165"/>
    <lineage>
        <taxon>Bacteria</taxon>
        <taxon>Pseudomonadati</taxon>
        <taxon>Pseudomonadota</taxon>
        <taxon>Betaproteobacteria</taxon>
        <taxon>Burkholderiales</taxon>
        <taxon>Oxalobacteraceae</taxon>
        <taxon>Telluria group</taxon>
        <taxon>Massilia</taxon>
    </lineage>
</organism>
<feature type="region of interest" description="Disordered" evidence="1">
    <location>
        <begin position="56"/>
        <end position="105"/>
    </location>
</feature>
<dbReference type="AlphaFoldDB" id="A0A6L6QQU3"/>
<evidence type="ECO:0000313" key="3">
    <source>
        <dbReference type="Proteomes" id="UP000472320"/>
    </source>
</evidence>
<dbReference type="Proteomes" id="UP000472320">
    <property type="component" value="Unassembled WGS sequence"/>
</dbReference>
<feature type="compositionally biased region" description="Pro residues" evidence="1">
    <location>
        <begin position="74"/>
        <end position="105"/>
    </location>
</feature>
<name>A0A6L6QQU3_9BURK</name>
<gene>
    <name evidence="2" type="ORF">GM658_25190</name>
</gene>
<comment type="caution">
    <text evidence="2">The sequence shown here is derived from an EMBL/GenBank/DDBJ whole genome shotgun (WGS) entry which is preliminary data.</text>
</comment>
<reference evidence="2 3" key="1">
    <citation type="submission" date="2019-11" db="EMBL/GenBank/DDBJ databases">
        <title>Type strains purchased from KCTC, JCM and DSMZ.</title>
        <authorList>
            <person name="Lu H."/>
        </authorList>
    </citation>
    <scope>NUCLEOTIDE SEQUENCE [LARGE SCALE GENOMIC DNA]</scope>
    <source>
        <strain evidence="2 3">JCM 31587</strain>
    </source>
</reference>
<evidence type="ECO:0000256" key="1">
    <source>
        <dbReference type="SAM" id="MobiDB-lite"/>
    </source>
</evidence>